<dbReference type="RefSeq" id="WP_144988514.1">
    <property type="nucleotide sequence ID" value="NZ_CP037920.1"/>
</dbReference>
<evidence type="ECO:0000256" key="1">
    <source>
        <dbReference type="SAM" id="Phobius"/>
    </source>
</evidence>
<accession>A0A517W1S1</accession>
<sequence>MKIDWELPQFRKGFYGQIDKLIGPGATKAEKNLQLYLPLLGIAIVVLHGLYMNFNWSIGQYVVAAILIGDMVGGVVTNATSTAKRWNFREGNDFKAHMNFVGLHIIQVFLVSYFFLNFDLLWIGLFYGYLMITCAFILAMPLYLQRPVAMTVCAVSLVLSIYVFKSPEHLEWIIPLFFLKLQVCHVLREEPYRPEVEDKN</sequence>
<proteinExistence type="predicted"/>
<protein>
    <submittedName>
        <fullName evidence="2">Uncharacterized protein</fullName>
    </submittedName>
</protein>
<dbReference type="AlphaFoldDB" id="A0A517W1S1"/>
<name>A0A517W1S1_9PLAN</name>
<evidence type="ECO:0000313" key="2">
    <source>
        <dbReference type="EMBL" id="QDT99215.1"/>
    </source>
</evidence>
<feature type="transmembrane region" description="Helical" evidence="1">
    <location>
        <begin position="35"/>
        <end position="52"/>
    </location>
</feature>
<evidence type="ECO:0000313" key="3">
    <source>
        <dbReference type="Proteomes" id="UP000318704"/>
    </source>
</evidence>
<organism evidence="2 3">
    <name type="scientific">Gimesia aquarii</name>
    <dbReference type="NCBI Taxonomy" id="2527964"/>
    <lineage>
        <taxon>Bacteria</taxon>
        <taxon>Pseudomonadati</taxon>
        <taxon>Planctomycetota</taxon>
        <taxon>Planctomycetia</taxon>
        <taxon>Planctomycetales</taxon>
        <taxon>Planctomycetaceae</taxon>
        <taxon>Gimesia</taxon>
    </lineage>
</organism>
<feature type="transmembrane region" description="Helical" evidence="1">
    <location>
        <begin position="98"/>
        <end position="116"/>
    </location>
</feature>
<keyword evidence="1" id="KW-0472">Membrane</keyword>
<dbReference type="KEGG" id="gaw:V144x_47260"/>
<dbReference type="EMBL" id="CP037920">
    <property type="protein sequence ID" value="QDT99215.1"/>
    <property type="molecule type" value="Genomic_DNA"/>
</dbReference>
<feature type="transmembrane region" description="Helical" evidence="1">
    <location>
        <begin position="122"/>
        <end position="140"/>
    </location>
</feature>
<keyword evidence="1" id="KW-0812">Transmembrane</keyword>
<feature type="transmembrane region" description="Helical" evidence="1">
    <location>
        <begin position="58"/>
        <end position="77"/>
    </location>
</feature>
<gene>
    <name evidence="2" type="ORF">V144x_47260</name>
</gene>
<keyword evidence="1" id="KW-1133">Transmembrane helix</keyword>
<dbReference type="Proteomes" id="UP000318704">
    <property type="component" value="Chromosome"/>
</dbReference>
<reference evidence="2 3" key="1">
    <citation type="submission" date="2019-03" db="EMBL/GenBank/DDBJ databases">
        <title>Deep-cultivation of Planctomycetes and their phenomic and genomic characterization uncovers novel biology.</title>
        <authorList>
            <person name="Wiegand S."/>
            <person name="Jogler M."/>
            <person name="Boedeker C."/>
            <person name="Pinto D."/>
            <person name="Vollmers J."/>
            <person name="Rivas-Marin E."/>
            <person name="Kohn T."/>
            <person name="Peeters S.H."/>
            <person name="Heuer A."/>
            <person name="Rast P."/>
            <person name="Oberbeckmann S."/>
            <person name="Bunk B."/>
            <person name="Jeske O."/>
            <person name="Meyerdierks A."/>
            <person name="Storesund J.E."/>
            <person name="Kallscheuer N."/>
            <person name="Luecker S."/>
            <person name="Lage O.M."/>
            <person name="Pohl T."/>
            <person name="Merkel B.J."/>
            <person name="Hornburger P."/>
            <person name="Mueller R.-W."/>
            <person name="Bruemmer F."/>
            <person name="Labrenz M."/>
            <person name="Spormann A.M."/>
            <person name="Op den Camp H."/>
            <person name="Overmann J."/>
            <person name="Amann R."/>
            <person name="Jetten M.S.M."/>
            <person name="Mascher T."/>
            <person name="Medema M.H."/>
            <person name="Devos D.P."/>
            <person name="Kaster A.-K."/>
            <person name="Ovreas L."/>
            <person name="Rohde M."/>
            <person name="Galperin M.Y."/>
            <person name="Jogler C."/>
        </authorList>
    </citation>
    <scope>NUCLEOTIDE SEQUENCE [LARGE SCALE GENOMIC DNA]</scope>
    <source>
        <strain evidence="2 3">V144</strain>
    </source>
</reference>